<dbReference type="GO" id="GO:0005737">
    <property type="term" value="C:cytoplasm"/>
    <property type="evidence" value="ECO:0007669"/>
    <property type="project" value="UniProtKB-SubCell"/>
</dbReference>
<dbReference type="GO" id="GO:0005634">
    <property type="term" value="C:nucleus"/>
    <property type="evidence" value="ECO:0007669"/>
    <property type="project" value="UniProtKB-SubCell"/>
</dbReference>
<dbReference type="InterPro" id="IPR019410">
    <property type="entry name" value="Methyltransf_16"/>
</dbReference>
<sequence>MFKFGFEIDDADVDDELDFIVSGAKPHPTSSETIPDQKPCQELSLNDLLHTLPPSISYSPIFVPIEESEEKVILARRDLFDARFQVISQANEGPSEADNEADLAFFDDPSDLVPNVYEGGLKTWECSLDLVNYLRTKGLDKRLHGKRIVEFGCGTAVPSLYVLQQLFSASPSEEKTEVHLQDYNQSVISLVTLPNIIFAWYFSPASSTYRSTSDESEDDSHQTISTPGDIDLTPELKAAFLASLSSLNISLRLFCGSWETFPHASPYDIVLTSETIYRPESLPSLVGLLRTVGLGKDALCLVAAKLVYFGVGGGVEDFLDAVRSAEGGKAETMWETRKGVGRAVISVSWGT</sequence>
<gene>
    <name evidence="10" type="ORF">BDV98DRAFT_650101</name>
</gene>
<dbReference type="GO" id="GO:0032259">
    <property type="term" value="P:methylation"/>
    <property type="evidence" value="ECO:0007669"/>
    <property type="project" value="UniProtKB-KW"/>
</dbReference>
<name>A0A5C3QMF2_9AGAR</name>
<dbReference type="Proteomes" id="UP000305067">
    <property type="component" value="Unassembled WGS sequence"/>
</dbReference>
<evidence type="ECO:0000313" key="11">
    <source>
        <dbReference type="Proteomes" id="UP000305067"/>
    </source>
</evidence>
<evidence type="ECO:0000256" key="5">
    <source>
        <dbReference type="ARBA" id="ARBA00022603"/>
    </source>
</evidence>
<evidence type="ECO:0000256" key="7">
    <source>
        <dbReference type="ARBA" id="ARBA00022691"/>
    </source>
</evidence>
<dbReference type="PANTHER" id="PTHR14614:SF39">
    <property type="entry name" value="HISTIDINE PROTEIN METHYLTRANSFERASE 1 HOMOLOG"/>
    <property type="match status" value="1"/>
</dbReference>
<evidence type="ECO:0000256" key="3">
    <source>
        <dbReference type="ARBA" id="ARBA00012533"/>
    </source>
</evidence>
<organism evidence="10 11">
    <name type="scientific">Pterulicium gracile</name>
    <dbReference type="NCBI Taxonomy" id="1884261"/>
    <lineage>
        <taxon>Eukaryota</taxon>
        <taxon>Fungi</taxon>
        <taxon>Dikarya</taxon>
        <taxon>Basidiomycota</taxon>
        <taxon>Agaricomycotina</taxon>
        <taxon>Agaricomycetes</taxon>
        <taxon>Agaricomycetidae</taxon>
        <taxon>Agaricales</taxon>
        <taxon>Pleurotineae</taxon>
        <taxon>Pterulaceae</taxon>
        <taxon>Pterulicium</taxon>
    </lineage>
</organism>
<keyword evidence="8" id="KW-0539">Nucleus</keyword>
<evidence type="ECO:0000256" key="4">
    <source>
        <dbReference type="ARBA" id="ARBA00022490"/>
    </source>
</evidence>
<keyword evidence="5" id="KW-0489">Methyltransferase</keyword>
<dbReference type="OrthoDB" id="1723750at2759"/>
<keyword evidence="4" id="KW-0963">Cytoplasm</keyword>
<evidence type="ECO:0000256" key="8">
    <source>
        <dbReference type="ARBA" id="ARBA00023242"/>
    </source>
</evidence>
<evidence type="ECO:0000256" key="1">
    <source>
        <dbReference type="ARBA" id="ARBA00004123"/>
    </source>
</evidence>
<comment type="subcellular location">
    <subcellularLocation>
        <location evidence="2">Cytoplasm</location>
    </subcellularLocation>
    <subcellularLocation>
        <location evidence="1">Nucleus</location>
    </subcellularLocation>
</comment>
<evidence type="ECO:0000256" key="2">
    <source>
        <dbReference type="ARBA" id="ARBA00004496"/>
    </source>
</evidence>
<keyword evidence="11" id="KW-1185">Reference proteome</keyword>
<keyword evidence="7" id="KW-0949">S-adenosyl-L-methionine</keyword>
<evidence type="ECO:0000256" key="9">
    <source>
        <dbReference type="ARBA" id="ARBA00038126"/>
    </source>
</evidence>
<dbReference type="SUPFAM" id="SSF53335">
    <property type="entry name" value="S-adenosyl-L-methionine-dependent methyltransferases"/>
    <property type="match status" value="1"/>
</dbReference>
<comment type="similarity">
    <text evidence="9">Belongs to the methyltransferase superfamily. METTL18 family.</text>
</comment>
<protein>
    <recommendedName>
        <fullName evidence="3">protein-histidine N-methyltransferase</fullName>
        <ecNumber evidence="3">2.1.1.85</ecNumber>
    </recommendedName>
</protein>
<dbReference type="PANTHER" id="PTHR14614">
    <property type="entry name" value="HEPATOCELLULAR CARCINOMA-ASSOCIATED ANTIGEN"/>
    <property type="match status" value="1"/>
</dbReference>
<reference evidence="10 11" key="1">
    <citation type="journal article" date="2019" name="Nat. Ecol. Evol.">
        <title>Megaphylogeny resolves global patterns of mushroom evolution.</title>
        <authorList>
            <person name="Varga T."/>
            <person name="Krizsan K."/>
            <person name="Foldi C."/>
            <person name="Dima B."/>
            <person name="Sanchez-Garcia M."/>
            <person name="Sanchez-Ramirez S."/>
            <person name="Szollosi G.J."/>
            <person name="Szarkandi J.G."/>
            <person name="Papp V."/>
            <person name="Albert L."/>
            <person name="Andreopoulos W."/>
            <person name="Angelini C."/>
            <person name="Antonin V."/>
            <person name="Barry K.W."/>
            <person name="Bougher N.L."/>
            <person name="Buchanan P."/>
            <person name="Buyck B."/>
            <person name="Bense V."/>
            <person name="Catcheside P."/>
            <person name="Chovatia M."/>
            <person name="Cooper J."/>
            <person name="Damon W."/>
            <person name="Desjardin D."/>
            <person name="Finy P."/>
            <person name="Geml J."/>
            <person name="Haridas S."/>
            <person name="Hughes K."/>
            <person name="Justo A."/>
            <person name="Karasinski D."/>
            <person name="Kautmanova I."/>
            <person name="Kiss B."/>
            <person name="Kocsube S."/>
            <person name="Kotiranta H."/>
            <person name="LaButti K.M."/>
            <person name="Lechner B.E."/>
            <person name="Liimatainen K."/>
            <person name="Lipzen A."/>
            <person name="Lukacs Z."/>
            <person name="Mihaltcheva S."/>
            <person name="Morgado L.N."/>
            <person name="Niskanen T."/>
            <person name="Noordeloos M.E."/>
            <person name="Ohm R.A."/>
            <person name="Ortiz-Santana B."/>
            <person name="Ovrebo C."/>
            <person name="Racz N."/>
            <person name="Riley R."/>
            <person name="Savchenko A."/>
            <person name="Shiryaev A."/>
            <person name="Soop K."/>
            <person name="Spirin V."/>
            <person name="Szebenyi C."/>
            <person name="Tomsovsky M."/>
            <person name="Tulloss R.E."/>
            <person name="Uehling J."/>
            <person name="Grigoriev I.V."/>
            <person name="Vagvolgyi C."/>
            <person name="Papp T."/>
            <person name="Martin F.M."/>
            <person name="Miettinen O."/>
            <person name="Hibbett D.S."/>
            <person name="Nagy L.G."/>
        </authorList>
    </citation>
    <scope>NUCLEOTIDE SEQUENCE [LARGE SCALE GENOMIC DNA]</scope>
    <source>
        <strain evidence="10 11">CBS 309.79</strain>
    </source>
</reference>
<dbReference type="InterPro" id="IPR029063">
    <property type="entry name" value="SAM-dependent_MTases_sf"/>
</dbReference>
<evidence type="ECO:0000256" key="6">
    <source>
        <dbReference type="ARBA" id="ARBA00022679"/>
    </source>
</evidence>
<dbReference type="AlphaFoldDB" id="A0A5C3QMF2"/>
<dbReference type="GO" id="GO:0018064">
    <property type="term" value="F:protein-L-histidine N-tele-methyltransferase activity"/>
    <property type="evidence" value="ECO:0007669"/>
    <property type="project" value="UniProtKB-EC"/>
</dbReference>
<dbReference type="EMBL" id="ML178825">
    <property type="protein sequence ID" value="TFL01399.1"/>
    <property type="molecule type" value="Genomic_DNA"/>
</dbReference>
<proteinExistence type="inferred from homology"/>
<dbReference type="EC" id="2.1.1.85" evidence="3"/>
<dbReference type="Gene3D" id="3.40.50.150">
    <property type="entry name" value="Vaccinia Virus protein VP39"/>
    <property type="match status" value="1"/>
</dbReference>
<accession>A0A5C3QMF2</accession>
<evidence type="ECO:0000313" key="10">
    <source>
        <dbReference type="EMBL" id="TFL01399.1"/>
    </source>
</evidence>
<keyword evidence="6" id="KW-0808">Transferase</keyword>
<dbReference type="STRING" id="1884261.A0A5C3QMF2"/>